<name>A0A5B0M529_PUCGR</name>
<feature type="region of interest" description="Disordered" evidence="1">
    <location>
        <begin position="32"/>
        <end position="59"/>
    </location>
</feature>
<feature type="compositionally biased region" description="Basic and acidic residues" evidence="1">
    <location>
        <begin position="35"/>
        <end position="59"/>
    </location>
</feature>
<evidence type="ECO:0000313" key="2">
    <source>
        <dbReference type="EMBL" id="KAA1071120.1"/>
    </source>
</evidence>
<dbReference type="AlphaFoldDB" id="A0A5B0M529"/>
<dbReference type="Proteomes" id="UP000325313">
    <property type="component" value="Unassembled WGS sequence"/>
</dbReference>
<gene>
    <name evidence="2" type="ORF">PGTUg99_017400</name>
</gene>
<dbReference type="EMBL" id="VDEP01000480">
    <property type="protein sequence ID" value="KAA1071120.1"/>
    <property type="molecule type" value="Genomic_DNA"/>
</dbReference>
<evidence type="ECO:0000313" key="3">
    <source>
        <dbReference type="Proteomes" id="UP000325313"/>
    </source>
</evidence>
<protein>
    <submittedName>
        <fullName evidence="2">Uncharacterized protein</fullName>
    </submittedName>
</protein>
<accession>A0A5B0M529</accession>
<reference evidence="2 3" key="1">
    <citation type="submission" date="2019-05" db="EMBL/GenBank/DDBJ databases">
        <title>Emergence of the Ug99 lineage of the wheat stem rust pathogen through somatic hybridization.</title>
        <authorList>
            <person name="Li F."/>
            <person name="Upadhyaya N.M."/>
            <person name="Sperschneider J."/>
            <person name="Matny O."/>
            <person name="Nguyen-Phuc H."/>
            <person name="Mago R."/>
            <person name="Raley C."/>
            <person name="Miller M.E."/>
            <person name="Silverstein K.A.T."/>
            <person name="Henningsen E."/>
            <person name="Hirsch C.D."/>
            <person name="Visser B."/>
            <person name="Pretorius Z.A."/>
            <person name="Steffenson B.J."/>
            <person name="Schwessinger B."/>
            <person name="Dodds P.N."/>
            <person name="Figueroa M."/>
        </authorList>
    </citation>
    <scope>NUCLEOTIDE SEQUENCE [LARGE SCALE GENOMIC DNA]</scope>
    <source>
        <strain evidence="2 3">Ug99</strain>
    </source>
</reference>
<proteinExistence type="predicted"/>
<organism evidence="2 3">
    <name type="scientific">Puccinia graminis f. sp. tritici</name>
    <dbReference type="NCBI Taxonomy" id="56615"/>
    <lineage>
        <taxon>Eukaryota</taxon>
        <taxon>Fungi</taxon>
        <taxon>Dikarya</taxon>
        <taxon>Basidiomycota</taxon>
        <taxon>Pucciniomycotina</taxon>
        <taxon>Pucciniomycetes</taxon>
        <taxon>Pucciniales</taxon>
        <taxon>Pucciniaceae</taxon>
        <taxon>Puccinia</taxon>
    </lineage>
</organism>
<comment type="caution">
    <text evidence="2">The sequence shown here is derived from an EMBL/GenBank/DDBJ whole genome shotgun (WGS) entry which is preliminary data.</text>
</comment>
<sequence>MVWSNLCLLSLKSNKDELQKVIFQARKRERKRAAKERGERAKEREERAAQVLLDKQEKS</sequence>
<evidence type="ECO:0000256" key="1">
    <source>
        <dbReference type="SAM" id="MobiDB-lite"/>
    </source>
</evidence>